<dbReference type="InterPro" id="IPR012675">
    <property type="entry name" value="Beta-grasp_dom_sf"/>
</dbReference>
<dbReference type="SUPFAM" id="SSF54285">
    <property type="entry name" value="MoaD/ThiS"/>
    <property type="match status" value="1"/>
</dbReference>
<reference evidence="1 2" key="1">
    <citation type="submission" date="2015-01" db="EMBL/GenBank/DDBJ databases">
        <title>Desulfovibrio sp. JC271 draft genome sequence.</title>
        <authorList>
            <person name="Shivani Y."/>
            <person name="Subhash Y."/>
            <person name="Sasikala C."/>
            <person name="Ramana C.V."/>
        </authorList>
    </citation>
    <scope>NUCLEOTIDE SEQUENCE [LARGE SCALE GENOMIC DNA]</scope>
    <source>
        <strain evidence="1 2">JC271</strain>
    </source>
</reference>
<organism evidence="1 2">
    <name type="scientific">Halodesulfovibrio spirochaetisodalis</name>
    <dbReference type="NCBI Taxonomy" id="1560234"/>
    <lineage>
        <taxon>Bacteria</taxon>
        <taxon>Pseudomonadati</taxon>
        <taxon>Thermodesulfobacteriota</taxon>
        <taxon>Desulfovibrionia</taxon>
        <taxon>Desulfovibrionales</taxon>
        <taxon>Desulfovibrionaceae</taxon>
        <taxon>Halodesulfovibrio</taxon>
    </lineage>
</organism>
<dbReference type="InterPro" id="IPR010035">
    <property type="entry name" value="Thi_S"/>
</dbReference>
<comment type="caution">
    <text evidence="1">The sequence shown here is derived from an EMBL/GenBank/DDBJ whole genome shotgun (WGS) entry which is preliminary data.</text>
</comment>
<dbReference type="Proteomes" id="UP000091979">
    <property type="component" value="Unassembled WGS sequence"/>
</dbReference>
<dbReference type="CDD" id="cd00565">
    <property type="entry name" value="Ubl_ThiS"/>
    <property type="match status" value="1"/>
</dbReference>
<accession>A0A1B7XPT1</accession>
<dbReference type="AlphaFoldDB" id="A0A1B7XPT1"/>
<dbReference type="STRING" id="1560234.SP90_00275"/>
<dbReference type="PATRIC" id="fig|1560234.3.peg.56"/>
<gene>
    <name evidence="1" type="ORF">SP90_00275</name>
</gene>
<dbReference type="EMBL" id="JXMS01000001">
    <property type="protein sequence ID" value="OBQ57521.1"/>
    <property type="molecule type" value="Genomic_DNA"/>
</dbReference>
<dbReference type="PANTHER" id="PTHR34472">
    <property type="entry name" value="SULFUR CARRIER PROTEIN THIS"/>
    <property type="match status" value="1"/>
</dbReference>
<dbReference type="Pfam" id="PF02597">
    <property type="entry name" value="ThiS"/>
    <property type="match status" value="1"/>
</dbReference>
<proteinExistence type="predicted"/>
<name>A0A1B7XPT1_9BACT</name>
<dbReference type="PANTHER" id="PTHR34472:SF1">
    <property type="entry name" value="SULFUR CARRIER PROTEIN THIS"/>
    <property type="match status" value="1"/>
</dbReference>
<dbReference type="InterPro" id="IPR016155">
    <property type="entry name" value="Mopterin_synth/thiamin_S_b"/>
</dbReference>
<evidence type="ECO:0000313" key="2">
    <source>
        <dbReference type="Proteomes" id="UP000091979"/>
    </source>
</evidence>
<dbReference type="InterPro" id="IPR003749">
    <property type="entry name" value="ThiS/MoaD-like"/>
</dbReference>
<keyword evidence="2" id="KW-1185">Reference proteome</keyword>
<dbReference type="OrthoDB" id="197113at2"/>
<dbReference type="NCBIfam" id="TIGR01683">
    <property type="entry name" value="thiS"/>
    <property type="match status" value="1"/>
</dbReference>
<protein>
    <submittedName>
        <fullName evidence="1">Thiamine biosynthesis protein ThiS</fullName>
    </submittedName>
</protein>
<dbReference type="RefSeq" id="WP_066851394.1">
    <property type="nucleotide sequence ID" value="NZ_JXMS01000001.1"/>
</dbReference>
<sequence>MQLTVNGQMQQCNDDTTLLDYLQGNGVDVKAVVVELNRTVVKADDFGTTVLNDGDVLEILQFVGGG</sequence>
<dbReference type="Gene3D" id="3.10.20.30">
    <property type="match status" value="1"/>
</dbReference>
<evidence type="ECO:0000313" key="1">
    <source>
        <dbReference type="EMBL" id="OBQ57521.1"/>
    </source>
</evidence>